<comment type="subcellular location">
    <subcellularLocation>
        <location evidence="1">Membrane</location>
        <topology evidence="1">Single-pass membrane protein</topology>
    </subcellularLocation>
</comment>
<dbReference type="InterPro" id="IPR003369">
    <property type="entry name" value="TatA/B/E"/>
</dbReference>
<keyword evidence="2" id="KW-0813">Transport</keyword>
<dbReference type="AlphaFoldDB" id="F3KKM3"/>
<organism evidence="9">
    <name type="scientific">Candidatus Nitrosarchaeum limnium SFB1</name>
    <dbReference type="NCBI Taxonomy" id="886738"/>
    <lineage>
        <taxon>Archaea</taxon>
        <taxon>Nitrososphaerota</taxon>
        <taxon>Nitrososphaeria</taxon>
        <taxon>Nitrosopumilales</taxon>
        <taxon>Nitrosopumilaceae</taxon>
        <taxon>Nitrosarchaeum</taxon>
    </lineage>
</organism>
<keyword evidence="7 8" id="KW-0472">Membrane</keyword>
<keyword evidence="6" id="KW-0811">Translocation</keyword>
<gene>
    <name evidence="9" type="ORF">Nlim_1047</name>
</gene>
<name>F3KKM3_9ARCH</name>
<dbReference type="HOGENOM" id="CLU_086034_3_2_2"/>
<dbReference type="Gene3D" id="1.20.5.3310">
    <property type="match status" value="1"/>
</dbReference>
<comment type="caution">
    <text evidence="9">The sequence shown here is derived from an EMBL/GenBank/DDBJ whole genome shotgun (WGS) entry which is preliminary data.</text>
</comment>
<dbReference type="STRING" id="886738.Nlim_1047"/>
<dbReference type="GO" id="GO:0016020">
    <property type="term" value="C:membrane"/>
    <property type="evidence" value="ECO:0007669"/>
    <property type="project" value="UniProtKB-ARBA"/>
</dbReference>
<evidence type="ECO:0000313" key="9">
    <source>
        <dbReference type="EMBL" id="EGG42032.1"/>
    </source>
</evidence>
<sequence>MFGYSLDILGNEWIIIIFVALVLILGTNQLPSAARKLGKIAYEFNRARTEVQSQMKNISETTPNISTPVENERQKLETMVKTFGINVEGKSDDELRKIIAKRMGQKTDDTKKA</sequence>
<dbReference type="EMBL" id="AEGP01000040">
    <property type="protein sequence ID" value="EGG42032.1"/>
    <property type="molecule type" value="Genomic_DNA"/>
</dbReference>
<dbReference type="Pfam" id="PF02416">
    <property type="entry name" value="TatA_B_E"/>
    <property type="match status" value="1"/>
</dbReference>
<evidence type="ECO:0000256" key="6">
    <source>
        <dbReference type="ARBA" id="ARBA00023010"/>
    </source>
</evidence>
<accession>F3KKM3</accession>
<evidence type="ECO:0000256" key="3">
    <source>
        <dbReference type="ARBA" id="ARBA00022692"/>
    </source>
</evidence>
<dbReference type="GO" id="GO:0015031">
    <property type="term" value="P:protein transport"/>
    <property type="evidence" value="ECO:0007669"/>
    <property type="project" value="UniProtKB-KW"/>
</dbReference>
<dbReference type="Proteomes" id="UP000004348">
    <property type="component" value="Chromosome"/>
</dbReference>
<proteinExistence type="predicted"/>
<protein>
    <submittedName>
        <fullName evidence="9">Sec-independent translocation protein mttA/Hcf106</fullName>
    </submittedName>
</protein>
<keyword evidence="5 8" id="KW-1133">Transmembrane helix</keyword>
<evidence type="ECO:0000256" key="7">
    <source>
        <dbReference type="ARBA" id="ARBA00023136"/>
    </source>
</evidence>
<evidence type="ECO:0000256" key="5">
    <source>
        <dbReference type="ARBA" id="ARBA00022989"/>
    </source>
</evidence>
<evidence type="ECO:0000256" key="2">
    <source>
        <dbReference type="ARBA" id="ARBA00022448"/>
    </source>
</evidence>
<dbReference type="PATRIC" id="fig|886738.10.peg.1152"/>
<evidence type="ECO:0000256" key="8">
    <source>
        <dbReference type="SAM" id="Phobius"/>
    </source>
</evidence>
<keyword evidence="4" id="KW-0653">Protein transport</keyword>
<feature type="transmembrane region" description="Helical" evidence="8">
    <location>
        <begin position="12"/>
        <end position="30"/>
    </location>
</feature>
<keyword evidence="3 8" id="KW-0812">Transmembrane</keyword>
<evidence type="ECO:0000256" key="1">
    <source>
        <dbReference type="ARBA" id="ARBA00004167"/>
    </source>
</evidence>
<reference evidence="9" key="1">
    <citation type="journal article" date="2011" name="PLoS ONE">
        <title>Genome of a low-salinity ammonia-oxidizing archaeon determined by single-cell and metagenomic analysis.</title>
        <authorList>
            <person name="Blainey P.C."/>
            <person name="Mosier A.C."/>
            <person name="Potanina A."/>
            <person name="Francis C.A."/>
            <person name="Quake S.R."/>
        </authorList>
    </citation>
    <scope>NUCLEOTIDE SEQUENCE [LARGE SCALE GENOMIC DNA]</scope>
    <source>
        <strain evidence="9">SFB1</strain>
    </source>
</reference>
<evidence type="ECO:0000256" key="4">
    <source>
        <dbReference type="ARBA" id="ARBA00022927"/>
    </source>
</evidence>